<organism evidence="2 3">
    <name type="scientific">Hondaea fermentalgiana</name>
    <dbReference type="NCBI Taxonomy" id="2315210"/>
    <lineage>
        <taxon>Eukaryota</taxon>
        <taxon>Sar</taxon>
        <taxon>Stramenopiles</taxon>
        <taxon>Bigyra</taxon>
        <taxon>Labyrinthulomycetes</taxon>
        <taxon>Thraustochytrida</taxon>
        <taxon>Thraustochytriidae</taxon>
        <taxon>Hondaea</taxon>
    </lineage>
</organism>
<reference evidence="2 3" key="1">
    <citation type="submission" date="2017-12" db="EMBL/GenBank/DDBJ databases">
        <title>Sequencing, de novo assembly and annotation of complete genome of a new Thraustochytrid species, strain FCC1311.</title>
        <authorList>
            <person name="Sedici K."/>
            <person name="Godart F."/>
            <person name="Aiese Cigliano R."/>
            <person name="Sanseverino W."/>
            <person name="Barakat M."/>
            <person name="Ortet P."/>
            <person name="Marechal E."/>
            <person name="Cagnac O."/>
            <person name="Amato A."/>
        </authorList>
    </citation>
    <scope>NUCLEOTIDE SEQUENCE [LARGE SCALE GENOMIC DNA]</scope>
</reference>
<dbReference type="AlphaFoldDB" id="A0A2R5GJD2"/>
<dbReference type="SUPFAM" id="SSF52540">
    <property type="entry name" value="P-loop containing nucleoside triphosphate hydrolases"/>
    <property type="match status" value="1"/>
</dbReference>
<name>A0A2R5GJD2_9STRA</name>
<accession>A0A2R5GJD2</accession>
<keyword evidence="3" id="KW-1185">Reference proteome</keyword>
<keyword evidence="1" id="KW-1133">Transmembrane helix</keyword>
<keyword evidence="1" id="KW-0472">Membrane</keyword>
<gene>
    <name evidence="2" type="ORF">FCC1311_069452</name>
</gene>
<protein>
    <submittedName>
        <fullName evidence="2">Uncharacterized protein</fullName>
    </submittedName>
</protein>
<feature type="transmembrane region" description="Helical" evidence="1">
    <location>
        <begin position="18"/>
        <end position="38"/>
    </location>
</feature>
<comment type="caution">
    <text evidence="2">The sequence shown here is derived from an EMBL/GenBank/DDBJ whole genome shotgun (WGS) entry which is preliminary data.</text>
</comment>
<dbReference type="Gene3D" id="3.40.50.300">
    <property type="entry name" value="P-loop containing nucleotide triphosphate hydrolases"/>
    <property type="match status" value="1"/>
</dbReference>
<keyword evidence="1" id="KW-0812">Transmembrane</keyword>
<dbReference type="InterPro" id="IPR027417">
    <property type="entry name" value="P-loop_NTPase"/>
</dbReference>
<dbReference type="Proteomes" id="UP000241890">
    <property type="component" value="Unassembled WGS sequence"/>
</dbReference>
<dbReference type="EMBL" id="BEYU01000082">
    <property type="protein sequence ID" value="GBG30725.1"/>
    <property type="molecule type" value="Genomic_DNA"/>
</dbReference>
<evidence type="ECO:0000256" key="1">
    <source>
        <dbReference type="SAM" id="Phobius"/>
    </source>
</evidence>
<evidence type="ECO:0000313" key="2">
    <source>
        <dbReference type="EMBL" id="GBG30725.1"/>
    </source>
</evidence>
<dbReference type="InParanoid" id="A0A2R5GJD2"/>
<evidence type="ECO:0000313" key="3">
    <source>
        <dbReference type="Proteomes" id="UP000241890"/>
    </source>
</evidence>
<sequence length="368" mass="41896">MGNANVFALRTTMYRHFWLFYVACVFCFCVGILVGPWLRGVDREALDSVKPEYVISPTPLHALSSSSHPSVNASADDAPGAAAVLVTGMHHTGTSILTLLLMNLGLEAGRRSDLLFLPGNKVKYFELARAEHLNEDFLLKTTDKTNPPWPAYGHEWDRASLQEQTQYVLEVKKVLDWLDTYAGPEKSWVLKDPRLCLLAEAYLTQVTNRKRICIIPHRDPIEVASRFVPFARGWPLETNLELWEEYNVRAIQACRRTGATIIQVSHFQMMTEPYELAKYLHAKLVDAGVKGVFLPSEDGFQKRFLKLWFNPDKPYRVSPTGGAEVLSKLEGMISTRAKRVWEAQRTYNLEMLSDAELIPKSWTHPRFE</sequence>
<proteinExistence type="predicted"/>